<organism evidence="1 2">
    <name type="scientific">Spodoptera exigua</name>
    <name type="common">Beet armyworm</name>
    <name type="synonym">Noctua fulgens</name>
    <dbReference type="NCBI Taxonomy" id="7107"/>
    <lineage>
        <taxon>Eukaryota</taxon>
        <taxon>Metazoa</taxon>
        <taxon>Ecdysozoa</taxon>
        <taxon>Arthropoda</taxon>
        <taxon>Hexapoda</taxon>
        <taxon>Insecta</taxon>
        <taxon>Pterygota</taxon>
        <taxon>Neoptera</taxon>
        <taxon>Endopterygota</taxon>
        <taxon>Lepidoptera</taxon>
        <taxon>Glossata</taxon>
        <taxon>Ditrysia</taxon>
        <taxon>Noctuoidea</taxon>
        <taxon>Noctuidae</taxon>
        <taxon>Amphipyrinae</taxon>
        <taxon>Spodoptera</taxon>
    </lineage>
</organism>
<name>A0A922MJP6_SPOEX</name>
<accession>A0A922MJP6</accession>
<protein>
    <submittedName>
        <fullName evidence="1">Uncharacterized protein</fullName>
    </submittedName>
</protein>
<dbReference type="EMBL" id="JACEFF010000438">
    <property type="protein sequence ID" value="KAH9637659.1"/>
    <property type="molecule type" value="Genomic_DNA"/>
</dbReference>
<gene>
    <name evidence="1" type="ORF">HF086_009327</name>
</gene>
<sequence>MTGNNARYAGRMEAGVSAGMWLIKCRCSTSGVHSEFHAAPERVPATPRRVPPCCCVNNPELFTNSNPNSANNCD</sequence>
<evidence type="ECO:0000313" key="1">
    <source>
        <dbReference type="EMBL" id="KAH9637659.1"/>
    </source>
</evidence>
<comment type="caution">
    <text evidence="1">The sequence shown here is derived from an EMBL/GenBank/DDBJ whole genome shotgun (WGS) entry which is preliminary data.</text>
</comment>
<dbReference type="AlphaFoldDB" id="A0A922MJP6"/>
<reference evidence="1" key="1">
    <citation type="journal article" date="2021" name="G3 (Bethesda)">
        <title>Genome and transcriptome analysis of the beet armyworm Spodoptera exigua reveals targets for pest control. .</title>
        <authorList>
            <person name="Simon S."/>
            <person name="Breeschoten T."/>
            <person name="Jansen H.J."/>
            <person name="Dirks R.P."/>
            <person name="Schranz M.E."/>
            <person name="Ros V.I.D."/>
        </authorList>
    </citation>
    <scope>NUCLEOTIDE SEQUENCE</scope>
    <source>
        <strain evidence="1">TB_SE_WUR_2020</strain>
    </source>
</reference>
<dbReference type="Proteomes" id="UP000814243">
    <property type="component" value="Unassembled WGS sequence"/>
</dbReference>
<evidence type="ECO:0000313" key="2">
    <source>
        <dbReference type="Proteomes" id="UP000814243"/>
    </source>
</evidence>
<proteinExistence type="predicted"/>